<reference evidence="1 2" key="1">
    <citation type="submission" date="2014-04" db="EMBL/GenBank/DDBJ databases">
        <authorList>
            <consortium name="DOE Joint Genome Institute"/>
            <person name="Kuo A."/>
            <person name="Kohler A."/>
            <person name="Nagy L.G."/>
            <person name="Floudas D."/>
            <person name="Copeland A."/>
            <person name="Barry K.W."/>
            <person name="Cichocki N."/>
            <person name="Veneault-Fourrey C."/>
            <person name="LaButti K."/>
            <person name="Lindquist E.A."/>
            <person name="Lipzen A."/>
            <person name="Lundell T."/>
            <person name="Morin E."/>
            <person name="Murat C."/>
            <person name="Sun H."/>
            <person name="Tunlid A."/>
            <person name="Henrissat B."/>
            <person name="Grigoriev I.V."/>
            <person name="Hibbett D.S."/>
            <person name="Martin F."/>
            <person name="Nordberg H.P."/>
            <person name="Cantor M.N."/>
            <person name="Hua S.X."/>
        </authorList>
    </citation>
    <scope>NUCLEOTIDE SEQUENCE [LARGE SCALE GENOMIC DNA]</scope>
    <source>
        <strain evidence="1 2">LaAM-08-1</strain>
    </source>
</reference>
<evidence type="ECO:0000313" key="2">
    <source>
        <dbReference type="Proteomes" id="UP000054477"/>
    </source>
</evidence>
<organism evidence="1 2">
    <name type="scientific">Laccaria amethystina LaAM-08-1</name>
    <dbReference type="NCBI Taxonomy" id="1095629"/>
    <lineage>
        <taxon>Eukaryota</taxon>
        <taxon>Fungi</taxon>
        <taxon>Dikarya</taxon>
        <taxon>Basidiomycota</taxon>
        <taxon>Agaricomycotina</taxon>
        <taxon>Agaricomycetes</taxon>
        <taxon>Agaricomycetidae</taxon>
        <taxon>Agaricales</taxon>
        <taxon>Agaricineae</taxon>
        <taxon>Hydnangiaceae</taxon>
        <taxon>Laccaria</taxon>
    </lineage>
</organism>
<dbReference type="AlphaFoldDB" id="A0A0C9XYE5"/>
<reference evidence="2" key="2">
    <citation type="submission" date="2015-01" db="EMBL/GenBank/DDBJ databases">
        <title>Evolutionary Origins and Diversification of the Mycorrhizal Mutualists.</title>
        <authorList>
            <consortium name="DOE Joint Genome Institute"/>
            <consortium name="Mycorrhizal Genomics Consortium"/>
            <person name="Kohler A."/>
            <person name="Kuo A."/>
            <person name="Nagy L.G."/>
            <person name="Floudas D."/>
            <person name="Copeland A."/>
            <person name="Barry K.W."/>
            <person name="Cichocki N."/>
            <person name="Veneault-Fourrey C."/>
            <person name="LaButti K."/>
            <person name="Lindquist E.A."/>
            <person name="Lipzen A."/>
            <person name="Lundell T."/>
            <person name="Morin E."/>
            <person name="Murat C."/>
            <person name="Riley R."/>
            <person name="Ohm R."/>
            <person name="Sun H."/>
            <person name="Tunlid A."/>
            <person name="Henrissat B."/>
            <person name="Grigoriev I.V."/>
            <person name="Hibbett D.S."/>
            <person name="Martin F."/>
        </authorList>
    </citation>
    <scope>NUCLEOTIDE SEQUENCE [LARGE SCALE GENOMIC DNA]</scope>
    <source>
        <strain evidence="2">LaAM-08-1</strain>
    </source>
</reference>
<proteinExistence type="predicted"/>
<gene>
    <name evidence="1" type="ORF">K443DRAFT_673979</name>
</gene>
<name>A0A0C9XYE5_9AGAR</name>
<dbReference type="OrthoDB" id="3229989at2759"/>
<protein>
    <submittedName>
        <fullName evidence="1">Uncharacterized protein</fullName>
    </submittedName>
</protein>
<accession>A0A0C9XYE5</accession>
<dbReference type="HOGENOM" id="CLU_1816509_0_0_1"/>
<keyword evidence="2" id="KW-1185">Reference proteome</keyword>
<dbReference type="Proteomes" id="UP000054477">
    <property type="component" value="Unassembled WGS sequence"/>
</dbReference>
<dbReference type="EMBL" id="KN838551">
    <property type="protein sequence ID" value="KIK06694.1"/>
    <property type="molecule type" value="Genomic_DNA"/>
</dbReference>
<sequence>MDKFLAPNTLEATAHNHLMENYFTWQTDKPSVDEALISGCASYRAFDRYLTGADLFLLPRTRSELESILRRYSYDAIHNAIAKSRSTLQPGGYSRICHRAEDSIRNVLNTGDNLQILLALHHPTEDNVNHEVDCNTRTITTT</sequence>
<evidence type="ECO:0000313" key="1">
    <source>
        <dbReference type="EMBL" id="KIK06694.1"/>
    </source>
</evidence>
<dbReference type="STRING" id="1095629.A0A0C9XYE5"/>